<dbReference type="Proteomes" id="UP000541444">
    <property type="component" value="Unassembled WGS sequence"/>
</dbReference>
<protein>
    <submittedName>
        <fullName evidence="1">Uncharacterized protein</fullName>
    </submittedName>
</protein>
<reference evidence="1 2" key="1">
    <citation type="journal article" date="2020" name="IScience">
        <title>Genome Sequencing of the Endangered Kingdonia uniflora (Circaeasteraceae, Ranunculales) Reveals Potential Mechanisms of Evolutionary Specialization.</title>
        <authorList>
            <person name="Sun Y."/>
            <person name="Deng T."/>
            <person name="Zhang A."/>
            <person name="Moore M.J."/>
            <person name="Landis J.B."/>
            <person name="Lin N."/>
            <person name="Zhang H."/>
            <person name="Zhang X."/>
            <person name="Huang J."/>
            <person name="Zhang X."/>
            <person name="Sun H."/>
            <person name="Wang H."/>
        </authorList>
    </citation>
    <scope>NUCLEOTIDE SEQUENCE [LARGE SCALE GENOMIC DNA]</scope>
    <source>
        <strain evidence="1">TB1705</strain>
        <tissue evidence="1">Leaf</tissue>
    </source>
</reference>
<gene>
    <name evidence="1" type="ORF">GIB67_006865</name>
</gene>
<accession>A0A7J7L044</accession>
<name>A0A7J7L044_9MAGN</name>
<comment type="caution">
    <text evidence="1">The sequence shown here is derived from an EMBL/GenBank/DDBJ whole genome shotgun (WGS) entry which is preliminary data.</text>
</comment>
<sequence length="63" mass="7518">MKTLIVPLIQSINGRDFTSTVSTLRRVLPYRYLISKTHLENRQVQKELLLELDIISRRIRSMY</sequence>
<organism evidence="1 2">
    <name type="scientific">Kingdonia uniflora</name>
    <dbReference type="NCBI Taxonomy" id="39325"/>
    <lineage>
        <taxon>Eukaryota</taxon>
        <taxon>Viridiplantae</taxon>
        <taxon>Streptophyta</taxon>
        <taxon>Embryophyta</taxon>
        <taxon>Tracheophyta</taxon>
        <taxon>Spermatophyta</taxon>
        <taxon>Magnoliopsida</taxon>
        <taxon>Ranunculales</taxon>
        <taxon>Circaeasteraceae</taxon>
        <taxon>Kingdonia</taxon>
    </lineage>
</organism>
<dbReference type="AlphaFoldDB" id="A0A7J7L044"/>
<evidence type="ECO:0000313" key="2">
    <source>
        <dbReference type="Proteomes" id="UP000541444"/>
    </source>
</evidence>
<keyword evidence="2" id="KW-1185">Reference proteome</keyword>
<evidence type="ECO:0000313" key="1">
    <source>
        <dbReference type="EMBL" id="KAF6135973.1"/>
    </source>
</evidence>
<dbReference type="EMBL" id="JACGCM010002768">
    <property type="protein sequence ID" value="KAF6135973.1"/>
    <property type="molecule type" value="Genomic_DNA"/>
</dbReference>
<proteinExistence type="predicted"/>